<dbReference type="PROSITE" id="PS50042">
    <property type="entry name" value="CNMP_BINDING_3"/>
    <property type="match status" value="2"/>
</dbReference>
<dbReference type="SUPFAM" id="SSF51206">
    <property type="entry name" value="cAMP-binding domain-like"/>
    <property type="match status" value="2"/>
</dbReference>
<dbReference type="Gene3D" id="2.60.120.10">
    <property type="entry name" value="Jelly Rolls"/>
    <property type="match status" value="2"/>
</dbReference>
<sequence length="262" mass="29454">MSVQVGGRLFNYKFFRGGGTSAFRTDEETRLLELRNGDFFGEMALFSDSPRPFKCAAKSDVVCLKLLRKNFQAFLQVSPSISENVEQIIRKRTGDFLLRIPFFSHIKENKPWSKLSLLGNLCQFEFFPSGSTVFREGQPGDKFYVIVTGQVKASVFVDGSDHILSELGPGDFFGEVALTCDTTRQTEHDVSDGTPFGDPFMLSTVHAVFTLNFFKEEVEAAKGRKVIAKSEALVISLTRGQLEKFFKIAPELKQEILSTFRK</sequence>
<dbReference type="InterPro" id="IPR000595">
    <property type="entry name" value="cNMP-bd_dom"/>
</dbReference>
<evidence type="ECO:0000313" key="3">
    <source>
        <dbReference type="Proteomes" id="UP001168821"/>
    </source>
</evidence>
<proteinExistence type="predicted"/>
<dbReference type="EMBL" id="JALNTZ010004054">
    <property type="protein sequence ID" value="KAJ3615562.1"/>
    <property type="molecule type" value="Genomic_DNA"/>
</dbReference>
<dbReference type="CDD" id="cd00038">
    <property type="entry name" value="CAP_ED"/>
    <property type="match status" value="2"/>
</dbReference>
<protein>
    <recommendedName>
        <fullName evidence="1">Cyclic nucleotide-binding domain-containing protein</fullName>
    </recommendedName>
</protein>
<name>A0AA38HEA7_9CUCU</name>
<feature type="domain" description="Cyclic nucleotide-binding" evidence="1">
    <location>
        <begin position="127"/>
        <end position="184"/>
    </location>
</feature>
<reference evidence="2" key="1">
    <citation type="journal article" date="2023" name="G3 (Bethesda)">
        <title>Whole genome assemblies of Zophobas morio and Tenebrio molitor.</title>
        <authorList>
            <person name="Kaur S."/>
            <person name="Stinson S.A."/>
            <person name="diCenzo G.C."/>
        </authorList>
    </citation>
    <scope>NUCLEOTIDE SEQUENCE</scope>
    <source>
        <strain evidence="2">QUZm001</strain>
    </source>
</reference>
<keyword evidence="3" id="KW-1185">Reference proteome</keyword>
<evidence type="ECO:0000259" key="1">
    <source>
        <dbReference type="PROSITE" id="PS50042"/>
    </source>
</evidence>
<dbReference type="Proteomes" id="UP001168821">
    <property type="component" value="Unassembled WGS sequence"/>
</dbReference>
<comment type="caution">
    <text evidence="2">The sequence shown here is derived from an EMBL/GenBank/DDBJ whole genome shotgun (WGS) entry which is preliminary data.</text>
</comment>
<organism evidence="2 3">
    <name type="scientific">Zophobas morio</name>
    <dbReference type="NCBI Taxonomy" id="2755281"/>
    <lineage>
        <taxon>Eukaryota</taxon>
        <taxon>Metazoa</taxon>
        <taxon>Ecdysozoa</taxon>
        <taxon>Arthropoda</taxon>
        <taxon>Hexapoda</taxon>
        <taxon>Insecta</taxon>
        <taxon>Pterygota</taxon>
        <taxon>Neoptera</taxon>
        <taxon>Endopterygota</taxon>
        <taxon>Coleoptera</taxon>
        <taxon>Polyphaga</taxon>
        <taxon>Cucujiformia</taxon>
        <taxon>Tenebrionidae</taxon>
        <taxon>Zophobas</taxon>
    </lineage>
</organism>
<evidence type="ECO:0000313" key="2">
    <source>
        <dbReference type="EMBL" id="KAJ3615562.1"/>
    </source>
</evidence>
<gene>
    <name evidence="2" type="ORF">Zmor_016329</name>
</gene>
<feature type="domain" description="Cyclic nucleotide-binding" evidence="1">
    <location>
        <begin position="1"/>
        <end position="75"/>
    </location>
</feature>
<dbReference type="PANTHER" id="PTHR23011:SF28">
    <property type="entry name" value="CYCLIC NUCLEOTIDE-BINDING DOMAIN CONTAINING PROTEIN"/>
    <property type="match status" value="1"/>
</dbReference>
<dbReference type="Pfam" id="PF00027">
    <property type="entry name" value="cNMP_binding"/>
    <property type="match status" value="2"/>
</dbReference>
<dbReference type="InterPro" id="IPR014710">
    <property type="entry name" value="RmlC-like_jellyroll"/>
</dbReference>
<dbReference type="SMART" id="SM00100">
    <property type="entry name" value="cNMP"/>
    <property type="match status" value="1"/>
</dbReference>
<accession>A0AA38HEA7</accession>
<dbReference type="InterPro" id="IPR018490">
    <property type="entry name" value="cNMP-bd_dom_sf"/>
</dbReference>
<dbReference type="AlphaFoldDB" id="A0AA38HEA7"/>
<dbReference type="PANTHER" id="PTHR23011">
    <property type="entry name" value="CYCLIC NUCLEOTIDE-BINDING DOMAIN CONTAINING PROTEIN"/>
    <property type="match status" value="1"/>
</dbReference>